<feature type="domain" description="C2H2-type" evidence="13">
    <location>
        <begin position="161"/>
        <end position="188"/>
    </location>
</feature>
<evidence type="ECO:0000256" key="11">
    <source>
        <dbReference type="PROSITE-ProRule" id="PRU00042"/>
    </source>
</evidence>
<gene>
    <name evidence="14" type="primary">ZNF316</name>
    <name evidence="14" type="ORF">EYF80_055253</name>
</gene>
<comment type="caution">
    <text evidence="14">The sequence shown here is derived from an EMBL/GenBank/DDBJ whole genome shotgun (WGS) entry which is preliminary data.</text>
</comment>
<evidence type="ECO:0000256" key="2">
    <source>
        <dbReference type="ARBA" id="ARBA00006991"/>
    </source>
</evidence>
<dbReference type="Pfam" id="PF00096">
    <property type="entry name" value="zf-C2H2"/>
    <property type="match status" value="1"/>
</dbReference>
<keyword evidence="6" id="KW-0862">Zinc</keyword>
<evidence type="ECO:0000256" key="8">
    <source>
        <dbReference type="ARBA" id="ARBA00023125"/>
    </source>
</evidence>
<dbReference type="AlphaFoldDB" id="A0A4Z2F0C4"/>
<dbReference type="InterPro" id="IPR050589">
    <property type="entry name" value="Ikaros_C2H2-ZF"/>
</dbReference>
<dbReference type="PANTHER" id="PTHR24404">
    <property type="entry name" value="ZINC FINGER PROTEIN"/>
    <property type="match status" value="1"/>
</dbReference>
<evidence type="ECO:0000256" key="6">
    <source>
        <dbReference type="ARBA" id="ARBA00022833"/>
    </source>
</evidence>
<dbReference type="PROSITE" id="PS00028">
    <property type="entry name" value="ZINC_FINGER_C2H2_1"/>
    <property type="match status" value="2"/>
</dbReference>
<keyword evidence="4" id="KW-0677">Repeat</keyword>
<reference evidence="14 15" key="1">
    <citation type="submission" date="2019-03" db="EMBL/GenBank/DDBJ databases">
        <title>First draft genome of Liparis tanakae, snailfish: a comprehensive survey of snailfish specific genes.</title>
        <authorList>
            <person name="Kim W."/>
            <person name="Song I."/>
            <person name="Jeong J.-H."/>
            <person name="Kim D."/>
            <person name="Kim S."/>
            <person name="Ryu S."/>
            <person name="Song J.Y."/>
            <person name="Lee S.K."/>
        </authorList>
    </citation>
    <scope>NUCLEOTIDE SEQUENCE [LARGE SCALE GENOMIC DNA]</scope>
    <source>
        <tissue evidence="14">Muscle</tissue>
    </source>
</reference>
<dbReference type="OrthoDB" id="6077919at2759"/>
<evidence type="ECO:0000256" key="5">
    <source>
        <dbReference type="ARBA" id="ARBA00022771"/>
    </source>
</evidence>
<evidence type="ECO:0000256" key="7">
    <source>
        <dbReference type="ARBA" id="ARBA00023015"/>
    </source>
</evidence>
<comment type="similarity">
    <text evidence="2">Belongs to the krueppel C2H2-type zinc-finger protein family.</text>
</comment>
<dbReference type="FunFam" id="3.30.160.60:FF:001370">
    <property type="entry name" value="Zinc finger protein"/>
    <property type="match status" value="1"/>
</dbReference>
<sequence length="223" mass="24613">METEADGEDYRGPGPDWNSGPEPDPGDSVDSDFWKETREPQSVLNSLKHDPVSGVIMGCPSVHNDVGERLEADSDDSADSNFWKNDRKSGPDSPEDGGRSSLSAEPSGRSERGERLHRRYDRQTKRRAGEKAFLCSECGLRCLYRSHLQIHMRTHTREKPFPCPACGKRYAHKASMQAHMAVHAAESQHGCAACGKGFAWFTELKYHQCVGGASPHADRTGTA</sequence>
<keyword evidence="3" id="KW-0479">Metal-binding</keyword>
<protein>
    <submittedName>
        <fullName evidence="14">Zinc finger protein 316</fullName>
    </submittedName>
</protein>
<evidence type="ECO:0000256" key="1">
    <source>
        <dbReference type="ARBA" id="ARBA00004123"/>
    </source>
</evidence>
<accession>A0A4Z2F0C4</accession>
<dbReference type="GO" id="GO:0003700">
    <property type="term" value="F:DNA-binding transcription factor activity"/>
    <property type="evidence" value="ECO:0007669"/>
    <property type="project" value="TreeGrafter"/>
</dbReference>
<feature type="region of interest" description="Disordered" evidence="12">
    <location>
        <begin position="1"/>
        <end position="123"/>
    </location>
</feature>
<proteinExistence type="inferred from homology"/>
<comment type="subcellular location">
    <subcellularLocation>
        <location evidence="1">Nucleus</location>
    </subcellularLocation>
</comment>
<dbReference type="SUPFAM" id="SSF57667">
    <property type="entry name" value="beta-beta-alpha zinc fingers"/>
    <property type="match status" value="2"/>
</dbReference>
<keyword evidence="7" id="KW-0805">Transcription regulation</keyword>
<dbReference type="EMBL" id="SRLO01001930">
    <property type="protein sequence ID" value="TNN34589.1"/>
    <property type="molecule type" value="Genomic_DNA"/>
</dbReference>
<evidence type="ECO:0000259" key="13">
    <source>
        <dbReference type="PROSITE" id="PS50157"/>
    </source>
</evidence>
<dbReference type="FunFam" id="3.30.160.60:FF:001235">
    <property type="entry name" value="Si:ch211-119o8.6"/>
    <property type="match status" value="1"/>
</dbReference>
<evidence type="ECO:0000313" key="14">
    <source>
        <dbReference type="EMBL" id="TNN34589.1"/>
    </source>
</evidence>
<dbReference type="PANTHER" id="PTHR24404:SF114">
    <property type="entry name" value="KLUMPFUSS, ISOFORM B-RELATED"/>
    <property type="match status" value="1"/>
</dbReference>
<dbReference type="GO" id="GO:0005634">
    <property type="term" value="C:nucleus"/>
    <property type="evidence" value="ECO:0007669"/>
    <property type="project" value="UniProtKB-SubCell"/>
</dbReference>
<dbReference type="GO" id="GO:0006357">
    <property type="term" value="P:regulation of transcription by RNA polymerase II"/>
    <property type="evidence" value="ECO:0007669"/>
    <property type="project" value="TreeGrafter"/>
</dbReference>
<evidence type="ECO:0000256" key="3">
    <source>
        <dbReference type="ARBA" id="ARBA00022723"/>
    </source>
</evidence>
<evidence type="ECO:0000313" key="15">
    <source>
        <dbReference type="Proteomes" id="UP000314294"/>
    </source>
</evidence>
<keyword evidence="9" id="KW-0804">Transcription</keyword>
<evidence type="ECO:0000256" key="10">
    <source>
        <dbReference type="ARBA" id="ARBA00023242"/>
    </source>
</evidence>
<keyword evidence="5 11" id="KW-0863">Zinc-finger</keyword>
<keyword evidence="8" id="KW-0238">DNA-binding</keyword>
<evidence type="ECO:0000256" key="4">
    <source>
        <dbReference type="ARBA" id="ARBA00022737"/>
    </source>
</evidence>
<dbReference type="PROSITE" id="PS50157">
    <property type="entry name" value="ZINC_FINGER_C2H2_2"/>
    <property type="match status" value="2"/>
</dbReference>
<keyword evidence="15" id="KW-1185">Reference proteome</keyword>
<feature type="domain" description="C2H2-type" evidence="13">
    <location>
        <begin position="133"/>
        <end position="160"/>
    </location>
</feature>
<dbReference type="GO" id="GO:0000978">
    <property type="term" value="F:RNA polymerase II cis-regulatory region sequence-specific DNA binding"/>
    <property type="evidence" value="ECO:0007669"/>
    <property type="project" value="TreeGrafter"/>
</dbReference>
<dbReference type="SMART" id="SM00355">
    <property type="entry name" value="ZnF_C2H2"/>
    <property type="match status" value="2"/>
</dbReference>
<dbReference type="Proteomes" id="UP000314294">
    <property type="component" value="Unassembled WGS sequence"/>
</dbReference>
<dbReference type="Gene3D" id="3.30.160.60">
    <property type="entry name" value="Classic Zinc Finger"/>
    <property type="match status" value="2"/>
</dbReference>
<name>A0A4Z2F0C4_9TELE</name>
<dbReference type="GO" id="GO:0008270">
    <property type="term" value="F:zinc ion binding"/>
    <property type="evidence" value="ECO:0007669"/>
    <property type="project" value="UniProtKB-KW"/>
</dbReference>
<evidence type="ECO:0000256" key="12">
    <source>
        <dbReference type="SAM" id="MobiDB-lite"/>
    </source>
</evidence>
<dbReference type="InterPro" id="IPR036236">
    <property type="entry name" value="Znf_C2H2_sf"/>
</dbReference>
<organism evidence="14 15">
    <name type="scientific">Liparis tanakae</name>
    <name type="common">Tanaka's snailfish</name>
    <dbReference type="NCBI Taxonomy" id="230148"/>
    <lineage>
        <taxon>Eukaryota</taxon>
        <taxon>Metazoa</taxon>
        <taxon>Chordata</taxon>
        <taxon>Craniata</taxon>
        <taxon>Vertebrata</taxon>
        <taxon>Euteleostomi</taxon>
        <taxon>Actinopterygii</taxon>
        <taxon>Neopterygii</taxon>
        <taxon>Teleostei</taxon>
        <taxon>Neoteleostei</taxon>
        <taxon>Acanthomorphata</taxon>
        <taxon>Eupercaria</taxon>
        <taxon>Perciformes</taxon>
        <taxon>Cottioidei</taxon>
        <taxon>Cottales</taxon>
        <taxon>Liparidae</taxon>
        <taxon>Liparis</taxon>
    </lineage>
</organism>
<keyword evidence="10" id="KW-0539">Nucleus</keyword>
<dbReference type="InterPro" id="IPR013087">
    <property type="entry name" value="Znf_C2H2_type"/>
</dbReference>
<evidence type="ECO:0000256" key="9">
    <source>
        <dbReference type="ARBA" id="ARBA00023163"/>
    </source>
</evidence>